<dbReference type="Proteomes" id="UP001449225">
    <property type="component" value="Unassembled WGS sequence"/>
</dbReference>
<proteinExistence type="predicted"/>
<evidence type="ECO:0000313" key="3">
    <source>
        <dbReference type="Proteomes" id="UP001449225"/>
    </source>
</evidence>
<dbReference type="Pfam" id="PF07110">
    <property type="entry name" value="EthD"/>
    <property type="match status" value="1"/>
</dbReference>
<dbReference type="InterPro" id="IPR011008">
    <property type="entry name" value="Dimeric_a/b-barrel"/>
</dbReference>
<comment type="caution">
    <text evidence="2">The sequence shown here is derived from an EMBL/GenBank/DDBJ whole genome shotgun (WGS) entry which is preliminary data.</text>
</comment>
<dbReference type="EMBL" id="JBBMRA010000004">
    <property type="protein sequence ID" value="MEM5536107.1"/>
    <property type="molecule type" value="Genomic_DNA"/>
</dbReference>
<dbReference type="SUPFAM" id="SSF54909">
    <property type="entry name" value="Dimeric alpha+beta barrel"/>
    <property type="match status" value="1"/>
</dbReference>
<dbReference type="PANTHER" id="PTHR40260:SF2">
    <property type="entry name" value="BLR8190 PROTEIN"/>
    <property type="match status" value="1"/>
</dbReference>
<accession>A0ABU9TR45</accession>
<dbReference type="RefSeq" id="WP_067985594.1">
    <property type="nucleotide sequence ID" value="NZ_CAXBCE010000013.1"/>
</dbReference>
<name>A0ABU9TR45_9GAMM</name>
<dbReference type="Gene3D" id="3.30.70.100">
    <property type="match status" value="1"/>
</dbReference>
<dbReference type="PANTHER" id="PTHR40260">
    <property type="entry name" value="BLR8190 PROTEIN"/>
    <property type="match status" value="1"/>
</dbReference>
<gene>
    <name evidence="2" type="ORF">WNY58_06850</name>
</gene>
<dbReference type="NCBIfam" id="TIGR02118">
    <property type="entry name" value="EthD family reductase"/>
    <property type="match status" value="1"/>
</dbReference>
<dbReference type="InterPro" id="IPR009799">
    <property type="entry name" value="EthD_dom"/>
</dbReference>
<sequence>MIKVSVMYPNGSDAKFDMDYYNSTHAQLVLDRLGDTLKGFSVDAGIAGGAPGEAAGFIAMGHLVYESVEAFEASFGPHAEELLADLANFTNIEPQIQISEIKR</sequence>
<feature type="domain" description="EthD" evidence="1">
    <location>
        <begin position="15"/>
        <end position="91"/>
    </location>
</feature>
<keyword evidence="3" id="KW-1185">Reference proteome</keyword>
<evidence type="ECO:0000313" key="2">
    <source>
        <dbReference type="EMBL" id="MEM5536107.1"/>
    </source>
</evidence>
<reference evidence="2 3" key="1">
    <citation type="submission" date="2024-03" db="EMBL/GenBank/DDBJ databases">
        <title>Community enrichment and isolation of bacterial strains for fucoidan degradation.</title>
        <authorList>
            <person name="Sichert A."/>
        </authorList>
    </citation>
    <scope>NUCLEOTIDE SEQUENCE [LARGE SCALE GENOMIC DNA]</scope>
    <source>
        <strain evidence="2 3">AS76</strain>
    </source>
</reference>
<evidence type="ECO:0000259" key="1">
    <source>
        <dbReference type="Pfam" id="PF07110"/>
    </source>
</evidence>
<protein>
    <submittedName>
        <fullName evidence="2">EthD family reductase</fullName>
    </submittedName>
</protein>
<organism evidence="2 3">
    <name type="scientific">Neptuniibacter pectenicola</name>
    <dbReference type="NCBI Taxonomy" id="1806669"/>
    <lineage>
        <taxon>Bacteria</taxon>
        <taxon>Pseudomonadati</taxon>
        <taxon>Pseudomonadota</taxon>
        <taxon>Gammaproteobacteria</taxon>
        <taxon>Oceanospirillales</taxon>
        <taxon>Oceanospirillaceae</taxon>
        <taxon>Neptuniibacter</taxon>
    </lineage>
</organism>